<comment type="subunit">
    <text evidence="4">Homotetramer.</text>
</comment>
<keyword evidence="10" id="KW-0521">NADP</keyword>
<dbReference type="EMBL" id="CP001817">
    <property type="protein sequence ID" value="AEH39811.1"/>
    <property type="molecule type" value="Genomic_DNA"/>
</dbReference>
<dbReference type="KEGG" id="baj:BCTU_229"/>
<evidence type="ECO:0000256" key="7">
    <source>
        <dbReference type="ARBA" id="ARBA00022516"/>
    </source>
</evidence>
<keyword evidence="9" id="KW-0106">Calcium</keyword>
<dbReference type="InterPro" id="IPR020904">
    <property type="entry name" value="Sc_DH/Rdtase_CS"/>
</dbReference>
<comment type="catalytic activity">
    <reaction evidence="18">
        <text>a (3R)-hydroxyacyl-[ACP] + NADP(+) = a 3-oxoacyl-[ACP] + NADPH + H(+)</text>
        <dbReference type="Rhea" id="RHEA:17397"/>
        <dbReference type="Rhea" id="RHEA-COMP:9916"/>
        <dbReference type="Rhea" id="RHEA-COMP:9945"/>
        <dbReference type="ChEBI" id="CHEBI:15378"/>
        <dbReference type="ChEBI" id="CHEBI:57783"/>
        <dbReference type="ChEBI" id="CHEBI:58349"/>
        <dbReference type="ChEBI" id="CHEBI:78776"/>
        <dbReference type="ChEBI" id="CHEBI:78827"/>
        <dbReference type="EC" id="1.1.1.100"/>
    </reaction>
</comment>
<evidence type="ECO:0000256" key="14">
    <source>
        <dbReference type="ARBA" id="ARBA00029743"/>
    </source>
</evidence>
<dbReference type="PRINTS" id="PR00081">
    <property type="entry name" value="GDHRDH"/>
</dbReference>
<evidence type="ECO:0000256" key="2">
    <source>
        <dbReference type="ARBA" id="ARBA00005194"/>
    </source>
</evidence>
<dbReference type="PANTHER" id="PTHR42879">
    <property type="entry name" value="3-OXOACYL-(ACYL-CARRIER-PROTEIN) REDUCTASE"/>
    <property type="match status" value="1"/>
</dbReference>
<comment type="function">
    <text evidence="1">Catalyzes the NADPH-dependent reduction of beta-ketoacyl-ACP substrates to beta-hydroxyacyl-ACP products, the first reductive step in the elongation cycle of fatty acid biosynthesis.</text>
</comment>
<dbReference type="PRINTS" id="PR00080">
    <property type="entry name" value="SDRFAMILY"/>
</dbReference>
<evidence type="ECO:0000256" key="11">
    <source>
        <dbReference type="ARBA" id="ARBA00023002"/>
    </source>
</evidence>
<evidence type="ECO:0000256" key="10">
    <source>
        <dbReference type="ARBA" id="ARBA00022857"/>
    </source>
</evidence>
<evidence type="ECO:0000256" key="9">
    <source>
        <dbReference type="ARBA" id="ARBA00022837"/>
    </source>
</evidence>
<evidence type="ECO:0000256" key="3">
    <source>
        <dbReference type="ARBA" id="ARBA00006484"/>
    </source>
</evidence>
<dbReference type="Gene3D" id="3.40.50.720">
    <property type="entry name" value="NAD(P)-binding Rossmann-like Domain"/>
    <property type="match status" value="1"/>
</dbReference>
<dbReference type="SUPFAM" id="SSF51735">
    <property type="entry name" value="NAD(P)-binding Rossmann-fold domains"/>
    <property type="match status" value="1"/>
</dbReference>
<evidence type="ECO:0000256" key="1">
    <source>
        <dbReference type="ARBA" id="ARBA00002607"/>
    </source>
</evidence>
<keyword evidence="8" id="KW-0276">Fatty acid metabolism</keyword>
<dbReference type="InterPro" id="IPR050259">
    <property type="entry name" value="SDR"/>
</dbReference>
<evidence type="ECO:0000256" key="17">
    <source>
        <dbReference type="ARBA" id="ARBA00033040"/>
    </source>
</evidence>
<dbReference type="NCBIfam" id="NF009466">
    <property type="entry name" value="PRK12826.1-2"/>
    <property type="match status" value="1"/>
</dbReference>
<keyword evidence="13" id="KW-0275">Fatty acid biosynthesis</keyword>
<dbReference type="HOGENOM" id="CLU_010194_1_3_6"/>
<dbReference type="Pfam" id="PF13561">
    <property type="entry name" value="adh_short_C2"/>
    <property type="match status" value="1"/>
</dbReference>
<evidence type="ECO:0000256" key="8">
    <source>
        <dbReference type="ARBA" id="ARBA00022832"/>
    </source>
</evidence>
<dbReference type="FunFam" id="3.40.50.720:FF:000173">
    <property type="entry name" value="3-oxoacyl-[acyl-carrier protein] reductase"/>
    <property type="match status" value="1"/>
</dbReference>
<evidence type="ECO:0000256" key="4">
    <source>
        <dbReference type="ARBA" id="ARBA00011881"/>
    </source>
</evidence>
<evidence type="ECO:0000256" key="15">
    <source>
        <dbReference type="ARBA" id="ARBA00029899"/>
    </source>
</evidence>
<keyword evidence="11" id="KW-0560">Oxidoreductase</keyword>
<dbReference type="OrthoDB" id="9804774at2"/>
<gene>
    <name evidence="19" type="primary">fabG</name>
    <name evidence="19" type="ORF">BCTU_229</name>
</gene>
<evidence type="ECO:0000256" key="6">
    <source>
        <dbReference type="ARBA" id="ARBA00017650"/>
    </source>
</evidence>
<evidence type="ECO:0000256" key="16">
    <source>
        <dbReference type="ARBA" id="ARBA00032683"/>
    </source>
</evidence>
<proteinExistence type="inferred from homology"/>
<dbReference type="GO" id="GO:0006633">
    <property type="term" value="P:fatty acid biosynthetic process"/>
    <property type="evidence" value="ECO:0007669"/>
    <property type="project" value="UniProtKB-KW"/>
</dbReference>
<evidence type="ECO:0000256" key="18">
    <source>
        <dbReference type="ARBA" id="ARBA00048508"/>
    </source>
</evidence>
<evidence type="ECO:0000256" key="5">
    <source>
        <dbReference type="ARBA" id="ARBA00012948"/>
    </source>
</evidence>
<dbReference type="AlphaFoldDB" id="F7WZE9"/>
<keyword evidence="12" id="KW-0443">Lipid metabolism</keyword>
<dbReference type="PANTHER" id="PTHR42879:SF2">
    <property type="entry name" value="3-OXOACYL-[ACYL-CARRIER-PROTEIN] REDUCTASE FABG"/>
    <property type="match status" value="1"/>
</dbReference>
<evidence type="ECO:0000256" key="12">
    <source>
        <dbReference type="ARBA" id="ARBA00023098"/>
    </source>
</evidence>
<comment type="similarity">
    <text evidence="3">Belongs to the short-chain dehydrogenases/reductases (SDR) family.</text>
</comment>
<keyword evidence="7" id="KW-0444">Lipid biosynthesis</keyword>
<reference evidence="19 20" key="1">
    <citation type="journal article" date="2011" name="Appl. Environ. Microbiol.">
        <title>The genome of Buchnera aphidicola from the aphid Cinara tujafilina provides new clues about the evolutionary history of metabolic losses in bacterial endosymbionts.</title>
        <authorList>
            <person name="Lamelas A."/>
            <person name="Gosalbes M.J."/>
            <person name="Moya A."/>
            <person name="Latorre A."/>
        </authorList>
    </citation>
    <scope>NUCLEOTIDE SEQUENCE [LARGE SCALE GENOMIC DNA]</scope>
    <source>
        <strain evidence="20">Cinara tujafilina</strain>
    </source>
</reference>
<evidence type="ECO:0000313" key="20">
    <source>
        <dbReference type="Proteomes" id="UP000006811"/>
    </source>
</evidence>
<dbReference type="GO" id="GO:0004316">
    <property type="term" value="F:3-oxoacyl-[acyl-carrier-protein] reductase (NADPH) activity"/>
    <property type="evidence" value="ECO:0007669"/>
    <property type="project" value="UniProtKB-EC"/>
</dbReference>
<evidence type="ECO:0000313" key="19">
    <source>
        <dbReference type="EMBL" id="AEH39811.1"/>
    </source>
</evidence>
<dbReference type="EC" id="1.1.1.100" evidence="5"/>
<name>F7WZE9_9GAMM</name>
<dbReference type="PROSITE" id="PS00061">
    <property type="entry name" value="ADH_SHORT"/>
    <property type="match status" value="1"/>
</dbReference>
<dbReference type="InterPro" id="IPR002347">
    <property type="entry name" value="SDR_fam"/>
</dbReference>
<sequence>MNKKNNIALVTGASRGIGKNIALALIKLGIYVIGTAKTKDGTNKINKMFDEKKGIGIKIDFLNIKKYKEKIKKIIAKIGIIDILIHNAGIIHDNLLIKMNIKEWNDVINVNLSSIFYLSKIIVPNMLKKKFGRIIIINSVTGYLGQIGQTNYAASKSGLIGFMRSLALEIASRNITVNLIAPGYIITDMTKKILLSKKRKIMKRIPTKNFGTPSDITHAVLFLISIKSSYITGQTIHVNGGMYMP</sequence>
<organism evidence="19 20">
    <name type="scientific">Buchnera aphidicola</name>
    <name type="common">Cinara tujafilina</name>
    <dbReference type="NCBI Taxonomy" id="261317"/>
    <lineage>
        <taxon>Bacteria</taxon>
        <taxon>Pseudomonadati</taxon>
        <taxon>Pseudomonadota</taxon>
        <taxon>Gammaproteobacteria</taxon>
        <taxon>Enterobacterales</taxon>
        <taxon>Erwiniaceae</taxon>
        <taxon>Buchnera</taxon>
    </lineage>
</organism>
<keyword evidence="20" id="KW-1185">Reference proteome</keyword>
<accession>F7WZE9</accession>
<dbReference type="STRING" id="261317.BCTU_229"/>
<evidence type="ECO:0000256" key="13">
    <source>
        <dbReference type="ARBA" id="ARBA00023160"/>
    </source>
</evidence>
<protein>
    <recommendedName>
        <fullName evidence="6">3-oxoacyl-[acyl-carrier-protein] reductase FabG</fullName>
        <ecNumber evidence="5">1.1.1.100</ecNumber>
    </recommendedName>
    <alternativeName>
        <fullName evidence="17">3-ketoacyl-acyl carrier protein reductase</fullName>
    </alternativeName>
    <alternativeName>
        <fullName evidence="14 16">Beta-Ketoacyl-acyl carrier protein reductase</fullName>
    </alternativeName>
    <alternativeName>
        <fullName evidence="15">Beta-ketoacyl-ACP reductase</fullName>
    </alternativeName>
</protein>
<dbReference type="Proteomes" id="UP000006811">
    <property type="component" value="Chromosome"/>
</dbReference>
<comment type="pathway">
    <text evidence="2">Lipid metabolism; fatty acid biosynthesis.</text>
</comment>
<dbReference type="eggNOG" id="COG1028">
    <property type="taxonomic scope" value="Bacteria"/>
</dbReference>
<dbReference type="InterPro" id="IPR036291">
    <property type="entry name" value="NAD(P)-bd_dom_sf"/>
</dbReference>